<protein>
    <recommendedName>
        <fullName evidence="3">ATP/GTP-binding protein</fullName>
    </recommendedName>
</protein>
<name>A0A2S3ZPP7_9MICO</name>
<evidence type="ECO:0000313" key="1">
    <source>
        <dbReference type="EMBL" id="POH71195.1"/>
    </source>
</evidence>
<dbReference type="OrthoDB" id="3742379at2"/>
<comment type="caution">
    <text evidence="1">The sequence shown here is derived from an EMBL/GenBank/DDBJ whole genome shotgun (WGS) entry which is preliminary data.</text>
</comment>
<dbReference type="RefSeq" id="WP_103429620.1">
    <property type="nucleotide sequence ID" value="NZ_PPXF01000011.1"/>
</dbReference>
<reference evidence="1 2" key="1">
    <citation type="submission" date="2018-01" db="EMBL/GenBank/DDBJ databases">
        <title>Cryobacterium sp. nov., from glaciers in China.</title>
        <authorList>
            <person name="Liu Q."/>
            <person name="Xin Y.-H."/>
        </authorList>
    </citation>
    <scope>NUCLEOTIDE SEQUENCE [LARGE SCALE GENOMIC DNA]</scope>
    <source>
        <strain evidence="1 2">TMB1-8</strain>
    </source>
</reference>
<organism evidence="1 2">
    <name type="scientific">Cryobacterium zongtaii</name>
    <dbReference type="NCBI Taxonomy" id="1259217"/>
    <lineage>
        <taxon>Bacteria</taxon>
        <taxon>Bacillati</taxon>
        <taxon>Actinomycetota</taxon>
        <taxon>Actinomycetes</taxon>
        <taxon>Micrococcales</taxon>
        <taxon>Microbacteriaceae</taxon>
        <taxon>Cryobacterium</taxon>
    </lineage>
</organism>
<evidence type="ECO:0008006" key="3">
    <source>
        <dbReference type="Google" id="ProtNLM"/>
    </source>
</evidence>
<dbReference type="EMBL" id="PPXF01000011">
    <property type="protein sequence ID" value="POH71195.1"/>
    <property type="molecule type" value="Genomic_DNA"/>
</dbReference>
<accession>A0A2S3ZPP7</accession>
<gene>
    <name evidence="1" type="ORF">C3B59_00895</name>
</gene>
<proteinExistence type="predicted"/>
<dbReference type="AlphaFoldDB" id="A0A2S3ZPP7"/>
<evidence type="ECO:0000313" key="2">
    <source>
        <dbReference type="Proteomes" id="UP000237104"/>
    </source>
</evidence>
<sequence>MTPGQAAQRLISSFRLQGITVGFAPDPTVAGSKSYVGVPIWMWVENPTPLSFGPYVQTTTLGAVTITATAQVTSIVWNMGDGTTVACANAGTPFVVAYGAVDSPTCGHRYARTSATQPGGTFPISATSQWQVSWEGGGESGMIPLTTTATSAVRINEIQSVNVGDSR</sequence>
<dbReference type="Proteomes" id="UP000237104">
    <property type="component" value="Unassembled WGS sequence"/>
</dbReference>